<organism evidence="2 3">
    <name type="scientific">Panagrolaimus superbus</name>
    <dbReference type="NCBI Taxonomy" id="310955"/>
    <lineage>
        <taxon>Eukaryota</taxon>
        <taxon>Metazoa</taxon>
        <taxon>Ecdysozoa</taxon>
        <taxon>Nematoda</taxon>
        <taxon>Chromadorea</taxon>
        <taxon>Rhabditida</taxon>
        <taxon>Tylenchina</taxon>
        <taxon>Panagrolaimomorpha</taxon>
        <taxon>Panagrolaimoidea</taxon>
        <taxon>Panagrolaimidae</taxon>
        <taxon>Panagrolaimus</taxon>
    </lineage>
</organism>
<sequence length="118" mass="13366">MTRDDCDTASRLIAKFLQFTLPGQIELPLDWVNDLEESEEVAPFSDDKSYVDKQIKKNGVEFFSSPKNKVKHEKLEDGELLEEDENKNNAGKEDDQKASSPNTSFDSLDACYNGILFV</sequence>
<evidence type="ECO:0000313" key="2">
    <source>
        <dbReference type="Proteomes" id="UP000887577"/>
    </source>
</evidence>
<dbReference type="WBParaSite" id="PSU_v2.g4753.t1">
    <property type="protein sequence ID" value="PSU_v2.g4753.t1"/>
    <property type="gene ID" value="PSU_v2.g4753"/>
</dbReference>
<keyword evidence="2" id="KW-1185">Reference proteome</keyword>
<proteinExistence type="predicted"/>
<feature type="compositionally biased region" description="Acidic residues" evidence="1">
    <location>
        <begin position="76"/>
        <end position="85"/>
    </location>
</feature>
<evidence type="ECO:0000313" key="3">
    <source>
        <dbReference type="WBParaSite" id="PSU_v2.g4753.t1"/>
    </source>
</evidence>
<feature type="region of interest" description="Disordered" evidence="1">
    <location>
        <begin position="68"/>
        <end position="108"/>
    </location>
</feature>
<feature type="compositionally biased region" description="Basic and acidic residues" evidence="1">
    <location>
        <begin position="86"/>
        <end position="97"/>
    </location>
</feature>
<name>A0A914YYP0_9BILA</name>
<dbReference type="Proteomes" id="UP000887577">
    <property type="component" value="Unplaced"/>
</dbReference>
<reference evidence="3" key="1">
    <citation type="submission" date="2022-11" db="UniProtKB">
        <authorList>
            <consortium name="WormBaseParasite"/>
        </authorList>
    </citation>
    <scope>IDENTIFICATION</scope>
</reference>
<dbReference type="AlphaFoldDB" id="A0A914YYP0"/>
<evidence type="ECO:0000256" key="1">
    <source>
        <dbReference type="SAM" id="MobiDB-lite"/>
    </source>
</evidence>
<protein>
    <submittedName>
        <fullName evidence="3">Uncharacterized protein</fullName>
    </submittedName>
</protein>
<accession>A0A914YYP0</accession>